<dbReference type="Gene3D" id="6.10.340.10">
    <property type="match status" value="1"/>
</dbReference>
<evidence type="ECO:0000256" key="3">
    <source>
        <dbReference type="ARBA" id="ARBA00012438"/>
    </source>
</evidence>
<keyword evidence="11" id="KW-0175">Coiled coil</keyword>
<evidence type="ECO:0000313" key="16">
    <source>
        <dbReference type="Proteomes" id="UP000236379"/>
    </source>
</evidence>
<dbReference type="InterPro" id="IPR004358">
    <property type="entry name" value="Sig_transdc_His_kin-like_C"/>
</dbReference>
<keyword evidence="9" id="KW-1133">Transmembrane helix</keyword>
<dbReference type="GO" id="GO:0000156">
    <property type="term" value="F:phosphorelay response regulator activity"/>
    <property type="evidence" value="ECO:0007669"/>
    <property type="project" value="TreeGrafter"/>
</dbReference>
<dbReference type="SUPFAM" id="SSF47384">
    <property type="entry name" value="Homodimeric domain of signal transducing histidine kinase"/>
    <property type="match status" value="1"/>
</dbReference>
<proteinExistence type="predicted"/>
<dbReference type="GO" id="GO:0007234">
    <property type="term" value="P:osmosensory signaling via phosphorelay pathway"/>
    <property type="evidence" value="ECO:0007669"/>
    <property type="project" value="TreeGrafter"/>
</dbReference>
<feature type="domain" description="Histidine kinase" evidence="13">
    <location>
        <begin position="383"/>
        <end position="597"/>
    </location>
</feature>
<dbReference type="InterPro" id="IPR050351">
    <property type="entry name" value="BphY/WalK/GraS-like"/>
</dbReference>
<dbReference type="PANTHER" id="PTHR42878:SF15">
    <property type="entry name" value="BACTERIOPHYTOCHROME"/>
    <property type="match status" value="1"/>
</dbReference>
<dbReference type="EMBL" id="PPPD01000005">
    <property type="protein sequence ID" value="PNY79262.1"/>
    <property type="molecule type" value="Genomic_DNA"/>
</dbReference>
<evidence type="ECO:0000256" key="12">
    <source>
        <dbReference type="SAM" id="SignalP"/>
    </source>
</evidence>
<dbReference type="AlphaFoldDB" id="A0A2K3URT6"/>
<keyword evidence="7" id="KW-0812">Transmembrane</keyword>
<evidence type="ECO:0000256" key="1">
    <source>
        <dbReference type="ARBA" id="ARBA00000085"/>
    </source>
</evidence>
<feature type="domain" description="HAMP" evidence="14">
    <location>
        <begin position="298"/>
        <end position="350"/>
    </location>
</feature>
<dbReference type="SUPFAM" id="SSF55874">
    <property type="entry name" value="ATPase domain of HSP90 chaperone/DNA topoisomerase II/histidine kinase"/>
    <property type="match status" value="1"/>
</dbReference>
<dbReference type="InterPro" id="IPR036890">
    <property type="entry name" value="HATPase_C_sf"/>
</dbReference>
<dbReference type="Proteomes" id="UP000236379">
    <property type="component" value="Unassembled WGS sequence"/>
</dbReference>
<evidence type="ECO:0000313" key="15">
    <source>
        <dbReference type="EMBL" id="PNY79262.1"/>
    </source>
</evidence>
<dbReference type="GO" id="GO:0030295">
    <property type="term" value="F:protein kinase activator activity"/>
    <property type="evidence" value="ECO:0007669"/>
    <property type="project" value="TreeGrafter"/>
</dbReference>
<dbReference type="EC" id="2.7.13.3" evidence="3"/>
<dbReference type="InterPro" id="IPR005467">
    <property type="entry name" value="His_kinase_dom"/>
</dbReference>
<dbReference type="InterPro" id="IPR033479">
    <property type="entry name" value="dCache_1"/>
</dbReference>
<feature type="chain" id="PRO_5014391164" description="histidine kinase" evidence="12">
    <location>
        <begin position="22"/>
        <end position="612"/>
    </location>
</feature>
<evidence type="ECO:0000256" key="9">
    <source>
        <dbReference type="ARBA" id="ARBA00022989"/>
    </source>
</evidence>
<dbReference type="Gene3D" id="1.10.287.130">
    <property type="match status" value="1"/>
</dbReference>
<evidence type="ECO:0000256" key="4">
    <source>
        <dbReference type="ARBA" id="ARBA00022475"/>
    </source>
</evidence>
<dbReference type="InterPro" id="IPR003594">
    <property type="entry name" value="HATPase_dom"/>
</dbReference>
<accession>A0A2K3URT6</accession>
<dbReference type="GO" id="GO:0000155">
    <property type="term" value="F:phosphorelay sensor kinase activity"/>
    <property type="evidence" value="ECO:0007669"/>
    <property type="project" value="InterPro"/>
</dbReference>
<feature type="coiled-coil region" evidence="11">
    <location>
        <begin position="331"/>
        <end position="376"/>
    </location>
</feature>
<dbReference type="InterPro" id="IPR003660">
    <property type="entry name" value="HAMP_dom"/>
</dbReference>
<protein>
    <recommendedName>
        <fullName evidence="3">histidine kinase</fullName>
        <ecNumber evidence="3">2.7.13.3</ecNumber>
    </recommendedName>
</protein>
<dbReference type="Pfam" id="PF00512">
    <property type="entry name" value="HisKA"/>
    <property type="match status" value="1"/>
</dbReference>
<keyword evidence="16" id="KW-1185">Reference proteome</keyword>
<comment type="caution">
    <text evidence="15">The sequence shown here is derived from an EMBL/GenBank/DDBJ whole genome shotgun (WGS) entry which is preliminary data.</text>
</comment>
<dbReference type="Pfam" id="PF02743">
    <property type="entry name" value="dCache_1"/>
    <property type="match status" value="1"/>
</dbReference>
<evidence type="ECO:0000259" key="13">
    <source>
        <dbReference type="PROSITE" id="PS50109"/>
    </source>
</evidence>
<name>A0A2K3URT6_9DEIO</name>
<feature type="signal peptide" evidence="12">
    <location>
        <begin position="1"/>
        <end position="21"/>
    </location>
</feature>
<comment type="subcellular location">
    <subcellularLocation>
        <location evidence="2">Cell membrane</location>
        <topology evidence="2">Multi-pass membrane protein</topology>
    </subcellularLocation>
</comment>
<evidence type="ECO:0000256" key="6">
    <source>
        <dbReference type="ARBA" id="ARBA00022679"/>
    </source>
</evidence>
<dbReference type="PROSITE" id="PS50109">
    <property type="entry name" value="HIS_KIN"/>
    <property type="match status" value="1"/>
</dbReference>
<evidence type="ECO:0000256" key="10">
    <source>
        <dbReference type="ARBA" id="ARBA00023136"/>
    </source>
</evidence>
<dbReference type="PROSITE" id="PS50885">
    <property type="entry name" value="HAMP"/>
    <property type="match status" value="1"/>
</dbReference>
<evidence type="ECO:0000256" key="7">
    <source>
        <dbReference type="ARBA" id="ARBA00022692"/>
    </source>
</evidence>
<evidence type="ECO:0000256" key="5">
    <source>
        <dbReference type="ARBA" id="ARBA00022553"/>
    </source>
</evidence>
<keyword evidence="12" id="KW-0732">Signal</keyword>
<dbReference type="CDD" id="cd00082">
    <property type="entry name" value="HisKA"/>
    <property type="match status" value="1"/>
</dbReference>
<dbReference type="FunFam" id="3.30.565.10:FF:000006">
    <property type="entry name" value="Sensor histidine kinase WalK"/>
    <property type="match status" value="1"/>
</dbReference>
<keyword evidence="4" id="KW-1003">Cell membrane</keyword>
<comment type="catalytic activity">
    <reaction evidence="1">
        <text>ATP + protein L-histidine = ADP + protein N-phospho-L-histidine.</text>
        <dbReference type="EC" id="2.7.13.3"/>
    </reaction>
</comment>
<evidence type="ECO:0000256" key="2">
    <source>
        <dbReference type="ARBA" id="ARBA00004651"/>
    </source>
</evidence>
<sequence length="612" mass="66235">MAALGTLILLLVVLPATTRQAELEQRAALTQLAEVAAQDLDATLDDRARDLLFVSRLEELRSGDPTRLRALLEQLQRDRPEIAWMGWADEAGVVQASTGGLLVGVRVSGRPWFQRARQGPAVVDVHRATLLEPLLPRTADGQPRRFVDLSVPVWGEAGARRGVLGAHLSWTWVQGVERRVRALAAPSRTVEVLILNRAGTVLHGPRELLGTLPAQTSALQDTAPGGRGSLQASWADRPYLAGYAVTGRASAPGLGWRVVVRQDAGQALAPVQALRRRVAVWGLFGALLSALLAYGAARALSRPMSALTHAATALQRRETHGLPHLRQYAEVEQLSHALQGLLAQRREAETRQAQVLASLEQRVEARTAQLTEANAALDAFSASVSHDLRAPIRHVAGFAGILRRAVARGDAQKVEHALDVIDQATAQMGALTEALLEFARTAQHPLRRQPVELAALVASVQHELSAGLEGRPVQWQVADLPVVVGDAALLRQVMTNLLSNALKYSHGRTPATIRVVAESAAGEWRVTVQDNGAGFDPQYEDRLFGLFQRLHRQEEFEGTGIGLANVRRIIERHGGRVWAHGVPGEGATFGFSLPRLDGEPAPAWREGHPVPP</sequence>
<organism evidence="15 16">
    <name type="scientific">Deinococcus koreensis</name>
    <dbReference type="NCBI Taxonomy" id="2054903"/>
    <lineage>
        <taxon>Bacteria</taxon>
        <taxon>Thermotogati</taxon>
        <taxon>Deinococcota</taxon>
        <taxon>Deinococci</taxon>
        <taxon>Deinococcales</taxon>
        <taxon>Deinococcaceae</taxon>
        <taxon>Deinococcus</taxon>
    </lineage>
</organism>
<dbReference type="Gene3D" id="3.30.450.20">
    <property type="entry name" value="PAS domain"/>
    <property type="match status" value="1"/>
</dbReference>
<dbReference type="Pfam" id="PF02518">
    <property type="entry name" value="HATPase_c"/>
    <property type="match status" value="1"/>
</dbReference>
<dbReference type="SMART" id="SM00388">
    <property type="entry name" value="HisKA"/>
    <property type="match status" value="1"/>
</dbReference>
<evidence type="ECO:0000256" key="8">
    <source>
        <dbReference type="ARBA" id="ARBA00022777"/>
    </source>
</evidence>
<dbReference type="InterPro" id="IPR003661">
    <property type="entry name" value="HisK_dim/P_dom"/>
</dbReference>
<reference evidence="15 16" key="1">
    <citation type="submission" date="2018-01" db="EMBL/GenBank/DDBJ databases">
        <title>Deinococcus koreensis sp. nov., a radiation-resistant bacterium isolated from river water.</title>
        <authorList>
            <person name="Choi A."/>
        </authorList>
    </citation>
    <scope>NUCLEOTIDE SEQUENCE [LARGE SCALE GENOMIC DNA]</scope>
    <source>
        <strain evidence="15 16">SJW1-2</strain>
    </source>
</reference>
<gene>
    <name evidence="15" type="ORF">CVO96_20335</name>
</gene>
<keyword evidence="6" id="KW-0808">Transferase</keyword>
<dbReference type="PRINTS" id="PR00344">
    <property type="entry name" value="BCTRLSENSOR"/>
</dbReference>
<dbReference type="Gene3D" id="3.30.565.10">
    <property type="entry name" value="Histidine kinase-like ATPase, C-terminal domain"/>
    <property type="match status" value="1"/>
</dbReference>
<dbReference type="PANTHER" id="PTHR42878">
    <property type="entry name" value="TWO-COMPONENT HISTIDINE KINASE"/>
    <property type="match status" value="1"/>
</dbReference>
<keyword evidence="10" id="KW-0472">Membrane</keyword>
<dbReference type="InterPro" id="IPR036097">
    <property type="entry name" value="HisK_dim/P_sf"/>
</dbReference>
<dbReference type="CDD" id="cd12914">
    <property type="entry name" value="PDC1_DGC_like"/>
    <property type="match status" value="1"/>
</dbReference>
<keyword evidence="5" id="KW-0597">Phosphoprotein</keyword>
<keyword evidence="8 15" id="KW-0418">Kinase</keyword>
<evidence type="ECO:0000259" key="14">
    <source>
        <dbReference type="PROSITE" id="PS50885"/>
    </source>
</evidence>
<evidence type="ECO:0000256" key="11">
    <source>
        <dbReference type="SAM" id="Coils"/>
    </source>
</evidence>
<dbReference type="GO" id="GO:0005886">
    <property type="term" value="C:plasma membrane"/>
    <property type="evidence" value="ECO:0007669"/>
    <property type="project" value="UniProtKB-SubCell"/>
</dbReference>
<dbReference type="SMART" id="SM00387">
    <property type="entry name" value="HATPase_c"/>
    <property type="match status" value="1"/>
</dbReference>